<gene>
    <name evidence="1" type="ORF">EXIGLDRAFT_724124</name>
</gene>
<keyword evidence="2" id="KW-1185">Reference proteome</keyword>
<name>A0A165EJ13_EXIGL</name>
<dbReference type="AlphaFoldDB" id="A0A165EJ13"/>
<dbReference type="EMBL" id="KV426137">
    <property type="protein sequence ID" value="KZV87045.1"/>
    <property type="molecule type" value="Genomic_DNA"/>
</dbReference>
<reference evidence="1 2" key="1">
    <citation type="journal article" date="2016" name="Mol. Biol. Evol.">
        <title>Comparative Genomics of Early-Diverging Mushroom-Forming Fungi Provides Insights into the Origins of Lignocellulose Decay Capabilities.</title>
        <authorList>
            <person name="Nagy L.G."/>
            <person name="Riley R."/>
            <person name="Tritt A."/>
            <person name="Adam C."/>
            <person name="Daum C."/>
            <person name="Floudas D."/>
            <person name="Sun H."/>
            <person name="Yadav J.S."/>
            <person name="Pangilinan J."/>
            <person name="Larsson K.H."/>
            <person name="Matsuura K."/>
            <person name="Barry K."/>
            <person name="Labutti K."/>
            <person name="Kuo R."/>
            <person name="Ohm R.A."/>
            <person name="Bhattacharya S.S."/>
            <person name="Shirouzu T."/>
            <person name="Yoshinaga Y."/>
            <person name="Martin F.M."/>
            <person name="Grigoriev I.V."/>
            <person name="Hibbett D.S."/>
        </authorList>
    </citation>
    <scope>NUCLEOTIDE SEQUENCE [LARGE SCALE GENOMIC DNA]</scope>
    <source>
        <strain evidence="1 2">HHB12029</strain>
    </source>
</reference>
<evidence type="ECO:0000313" key="2">
    <source>
        <dbReference type="Proteomes" id="UP000077266"/>
    </source>
</evidence>
<sequence>MKAHGFRIAGLFTNGACLADHFSRAVVVEPAAWIFTGDAKKKPNCGTLPPPGYQLGVPMASMSLTTVYLIDAEARAWL</sequence>
<evidence type="ECO:0000313" key="1">
    <source>
        <dbReference type="EMBL" id="KZV87045.1"/>
    </source>
</evidence>
<dbReference type="InParanoid" id="A0A165EJ13"/>
<organism evidence="1 2">
    <name type="scientific">Exidia glandulosa HHB12029</name>
    <dbReference type="NCBI Taxonomy" id="1314781"/>
    <lineage>
        <taxon>Eukaryota</taxon>
        <taxon>Fungi</taxon>
        <taxon>Dikarya</taxon>
        <taxon>Basidiomycota</taxon>
        <taxon>Agaricomycotina</taxon>
        <taxon>Agaricomycetes</taxon>
        <taxon>Auriculariales</taxon>
        <taxon>Exidiaceae</taxon>
        <taxon>Exidia</taxon>
    </lineage>
</organism>
<accession>A0A165EJ13</accession>
<dbReference type="Proteomes" id="UP000077266">
    <property type="component" value="Unassembled WGS sequence"/>
</dbReference>
<proteinExistence type="predicted"/>
<protein>
    <submittedName>
        <fullName evidence="1">Uncharacterized protein</fullName>
    </submittedName>
</protein>